<sequence length="370" mass="41570">MAQNPAKRQCPSDGQDNVTFIGETDVQLDSFSFTWAINNYSFLNDLDHIKSPLFRGGPKIKHWWRLYVNPKKEYDSVNYVSLSLELVEFGSWLDGIKSAPVRAHFKMSILNADGAPEVHAYQNKTVHNFTKGSGSWGQQKVITSANLVDPSRRLMVNDTVKIFCQIWVHGETKEEVAIYKGRLSDEQRIISHKAKLANDLGKLFSQSIATDCTVSARKSSFKAHKTILSARSSVFAAMFNANMIERETATVNITDFDSEVVKGMLEYLYTGETAVMASRAQELLQIAEKYNLEELKEDCEYAIGNSLTKDNVAGVLVLAHNHNAPVLKSQDITFINWNKDELLKLKSFQDAVKAFAHTGLFADLYLGSKR</sequence>
<dbReference type="Proteomes" id="UP001642540">
    <property type="component" value="Unassembled WGS sequence"/>
</dbReference>
<protein>
    <recommendedName>
        <fullName evidence="5">Speckle-type POZ protein</fullName>
    </recommendedName>
</protein>
<dbReference type="SUPFAM" id="SSF49599">
    <property type="entry name" value="TRAF domain-like"/>
    <property type="match status" value="1"/>
</dbReference>
<dbReference type="SMART" id="SM00225">
    <property type="entry name" value="BTB"/>
    <property type="match status" value="1"/>
</dbReference>
<accession>A0ABP1R254</accession>
<dbReference type="Gene3D" id="2.60.210.10">
    <property type="entry name" value="Apoptosis, Tumor Necrosis Factor Receptor Associated Protein 2, Chain A"/>
    <property type="match status" value="1"/>
</dbReference>
<dbReference type="InterPro" id="IPR008974">
    <property type="entry name" value="TRAF-like"/>
</dbReference>
<evidence type="ECO:0000313" key="3">
    <source>
        <dbReference type="EMBL" id="CAL8116511.1"/>
    </source>
</evidence>
<evidence type="ECO:0008006" key="5">
    <source>
        <dbReference type="Google" id="ProtNLM"/>
    </source>
</evidence>
<reference evidence="3 4" key="1">
    <citation type="submission" date="2024-08" db="EMBL/GenBank/DDBJ databases">
        <authorList>
            <person name="Cucini C."/>
            <person name="Frati F."/>
        </authorList>
    </citation>
    <scope>NUCLEOTIDE SEQUENCE [LARGE SCALE GENOMIC DNA]</scope>
</reference>
<evidence type="ECO:0000259" key="2">
    <source>
        <dbReference type="PROSITE" id="PS50144"/>
    </source>
</evidence>
<dbReference type="SUPFAM" id="SSF54695">
    <property type="entry name" value="POZ domain"/>
    <property type="match status" value="1"/>
</dbReference>
<feature type="domain" description="BTB" evidence="1">
    <location>
        <begin position="210"/>
        <end position="277"/>
    </location>
</feature>
<dbReference type="EMBL" id="CAXLJM020000053">
    <property type="protein sequence ID" value="CAL8116511.1"/>
    <property type="molecule type" value="Genomic_DNA"/>
</dbReference>
<evidence type="ECO:0000259" key="1">
    <source>
        <dbReference type="PROSITE" id="PS50097"/>
    </source>
</evidence>
<organism evidence="3 4">
    <name type="scientific">Orchesella dallaii</name>
    <dbReference type="NCBI Taxonomy" id="48710"/>
    <lineage>
        <taxon>Eukaryota</taxon>
        <taxon>Metazoa</taxon>
        <taxon>Ecdysozoa</taxon>
        <taxon>Arthropoda</taxon>
        <taxon>Hexapoda</taxon>
        <taxon>Collembola</taxon>
        <taxon>Entomobryomorpha</taxon>
        <taxon>Entomobryoidea</taxon>
        <taxon>Orchesellidae</taxon>
        <taxon>Orchesellinae</taxon>
        <taxon>Orchesella</taxon>
    </lineage>
</organism>
<dbReference type="Pfam" id="PF22486">
    <property type="entry name" value="MATH_2"/>
    <property type="match status" value="1"/>
</dbReference>
<dbReference type="PROSITE" id="PS50144">
    <property type="entry name" value="MATH"/>
    <property type="match status" value="1"/>
</dbReference>
<dbReference type="PANTHER" id="PTHR24413">
    <property type="entry name" value="SPECKLE-TYPE POZ PROTEIN"/>
    <property type="match status" value="1"/>
</dbReference>
<dbReference type="InterPro" id="IPR000210">
    <property type="entry name" value="BTB/POZ_dom"/>
</dbReference>
<dbReference type="Gene3D" id="3.30.710.10">
    <property type="entry name" value="Potassium Channel Kv1.1, Chain A"/>
    <property type="match status" value="1"/>
</dbReference>
<comment type="caution">
    <text evidence="3">The sequence shown here is derived from an EMBL/GenBank/DDBJ whole genome shotgun (WGS) entry which is preliminary data.</text>
</comment>
<evidence type="ECO:0000313" key="4">
    <source>
        <dbReference type="Proteomes" id="UP001642540"/>
    </source>
</evidence>
<dbReference type="PROSITE" id="PS50097">
    <property type="entry name" value="BTB"/>
    <property type="match status" value="1"/>
</dbReference>
<dbReference type="InterPro" id="IPR002083">
    <property type="entry name" value="MATH/TRAF_dom"/>
</dbReference>
<feature type="domain" description="MATH" evidence="2">
    <location>
        <begin position="30"/>
        <end position="166"/>
    </location>
</feature>
<keyword evidence="4" id="KW-1185">Reference proteome</keyword>
<gene>
    <name evidence="3" type="ORF">ODALV1_LOCUS17314</name>
</gene>
<dbReference type="InterPro" id="IPR011333">
    <property type="entry name" value="SKP1/BTB/POZ_sf"/>
</dbReference>
<dbReference type="Pfam" id="PF00651">
    <property type="entry name" value="BTB"/>
    <property type="match status" value="1"/>
</dbReference>
<proteinExistence type="predicted"/>
<dbReference type="Gene3D" id="6.10.250.3030">
    <property type="match status" value="1"/>
</dbReference>
<name>A0ABP1R254_9HEXA</name>